<dbReference type="Gene3D" id="2.60.120.820">
    <property type="entry name" value="PHR domain"/>
    <property type="match status" value="1"/>
</dbReference>
<dbReference type="AlphaFoldDB" id="A0AAD9K9B5"/>
<dbReference type="InterPro" id="IPR011333">
    <property type="entry name" value="SKP1/BTB/POZ_sf"/>
</dbReference>
<dbReference type="InterPro" id="IPR038648">
    <property type="entry name" value="PHR_sf"/>
</dbReference>
<feature type="domain" description="BTB" evidence="3">
    <location>
        <begin position="29"/>
        <end position="92"/>
    </location>
</feature>
<dbReference type="Proteomes" id="UP001208570">
    <property type="component" value="Unassembled WGS sequence"/>
</dbReference>
<sequence>MATNSGDYCQVSKTILQCNKHMLERAICSDVLFELHSPDGATKEFPIHKYMLVLRSPVFEAQFCGGLSEQSNKIIVTDVEPEAFGELLKKYFIDPLIDKCICVAKKMIFVDKVCTILDQAIRYDLKTLIDECMQFIITNCRSVIKTEGFESLSSNALTKILDSDRLLLSEIDLFKACIKWAKRISSDNAADDELRQHLTDCLRHIRFTSMTAEEFARNVGEMDILTDEEKSAIYHYLLIGTNSEHLTDLGFTLKRRCPELRCSIYKTPGEEALAYTDHEVTITFAVSHPIILLGVSLFGGRDQDKHAISLGLWHGYNTLVTEREHILHSDGRNTPYPIYLEARGFAIKPRQTYRICIYVSGPNTYRCDGCVGDVIIDGIRFKFTNCKKSVHSMKLEKSPVAELLFRRALLHEDGMCNIL</sequence>
<dbReference type="SMART" id="SM00875">
    <property type="entry name" value="BACK"/>
    <property type="match status" value="1"/>
</dbReference>
<comment type="caution">
    <text evidence="4">The sequence shown here is derived from an EMBL/GenBank/DDBJ whole genome shotgun (WGS) entry which is preliminary data.</text>
</comment>
<reference evidence="4" key="1">
    <citation type="journal article" date="2023" name="Mol. Biol. Evol.">
        <title>Third-Generation Sequencing Reveals the Adaptive Role of the Epigenome in Three Deep-Sea Polychaetes.</title>
        <authorList>
            <person name="Perez M."/>
            <person name="Aroh O."/>
            <person name="Sun Y."/>
            <person name="Lan Y."/>
            <person name="Juniper S.K."/>
            <person name="Young C.R."/>
            <person name="Angers B."/>
            <person name="Qian P.Y."/>
        </authorList>
    </citation>
    <scope>NUCLEOTIDE SEQUENCE</scope>
    <source>
        <strain evidence="4">P08H-3</strain>
    </source>
</reference>
<organism evidence="4 5">
    <name type="scientific">Paralvinella palmiformis</name>
    <dbReference type="NCBI Taxonomy" id="53620"/>
    <lineage>
        <taxon>Eukaryota</taxon>
        <taxon>Metazoa</taxon>
        <taxon>Spiralia</taxon>
        <taxon>Lophotrochozoa</taxon>
        <taxon>Annelida</taxon>
        <taxon>Polychaeta</taxon>
        <taxon>Sedentaria</taxon>
        <taxon>Canalipalpata</taxon>
        <taxon>Terebellida</taxon>
        <taxon>Terebelliformia</taxon>
        <taxon>Alvinellidae</taxon>
        <taxon>Paralvinella</taxon>
    </lineage>
</organism>
<dbReference type="Pfam" id="PF08005">
    <property type="entry name" value="PHR"/>
    <property type="match status" value="1"/>
</dbReference>
<evidence type="ECO:0000313" key="4">
    <source>
        <dbReference type="EMBL" id="KAK2167087.1"/>
    </source>
</evidence>
<dbReference type="PROSITE" id="PS50097">
    <property type="entry name" value="BTB"/>
    <property type="match status" value="1"/>
</dbReference>
<evidence type="ECO:0000259" key="3">
    <source>
        <dbReference type="PROSITE" id="PS50097"/>
    </source>
</evidence>
<gene>
    <name evidence="4" type="ORF">LSH36_32g14045</name>
</gene>
<keyword evidence="5" id="KW-1185">Reference proteome</keyword>
<dbReference type="Gene3D" id="1.25.40.420">
    <property type="match status" value="1"/>
</dbReference>
<dbReference type="InterPro" id="IPR011705">
    <property type="entry name" value="BACK"/>
</dbReference>
<proteinExistence type="predicted"/>
<keyword evidence="2" id="KW-0963">Cytoplasm</keyword>
<evidence type="ECO:0000313" key="5">
    <source>
        <dbReference type="Proteomes" id="UP001208570"/>
    </source>
</evidence>
<dbReference type="SUPFAM" id="SSF54695">
    <property type="entry name" value="POZ domain"/>
    <property type="match status" value="1"/>
</dbReference>
<evidence type="ECO:0000256" key="2">
    <source>
        <dbReference type="ARBA" id="ARBA00022490"/>
    </source>
</evidence>
<dbReference type="GO" id="GO:0005829">
    <property type="term" value="C:cytosol"/>
    <property type="evidence" value="ECO:0007669"/>
    <property type="project" value="TreeGrafter"/>
</dbReference>
<evidence type="ECO:0000256" key="1">
    <source>
        <dbReference type="ARBA" id="ARBA00004496"/>
    </source>
</evidence>
<dbReference type="InterPro" id="IPR000210">
    <property type="entry name" value="BTB/POZ_dom"/>
</dbReference>
<dbReference type="PANTHER" id="PTHR45774">
    <property type="entry name" value="BTB/POZ DOMAIN-CONTAINING"/>
    <property type="match status" value="1"/>
</dbReference>
<dbReference type="InterPro" id="IPR012983">
    <property type="entry name" value="PHR"/>
</dbReference>
<protein>
    <recommendedName>
        <fullName evidence="3">BTB domain-containing protein</fullName>
    </recommendedName>
</protein>
<name>A0AAD9K9B5_9ANNE</name>
<dbReference type="Pfam" id="PF07707">
    <property type="entry name" value="BACK"/>
    <property type="match status" value="1"/>
</dbReference>
<dbReference type="SMART" id="SM00225">
    <property type="entry name" value="BTB"/>
    <property type="match status" value="1"/>
</dbReference>
<accession>A0AAD9K9B5</accession>
<dbReference type="PANTHER" id="PTHR45774:SF4">
    <property type="entry name" value="AXUNDEAD, ISOFORM F"/>
    <property type="match status" value="1"/>
</dbReference>
<dbReference type="GO" id="GO:0022008">
    <property type="term" value="P:neurogenesis"/>
    <property type="evidence" value="ECO:0007669"/>
    <property type="project" value="TreeGrafter"/>
</dbReference>
<dbReference type="EMBL" id="JAODUP010000032">
    <property type="protein sequence ID" value="KAK2167087.1"/>
    <property type="molecule type" value="Genomic_DNA"/>
</dbReference>
<comment type="subcellular location">
    <subcellularLocation>
        <location evidence="1">Cytoplasm</location>
    </subcellularLocation>
</comment>
<dbReference type="Gene3D" id="3.30.710.10">
    <property type="entry name" value="Potassium Channel Kv1.1, Chain A"/>
    <property type="match status" value="1"/>
</dbReference>